<proteinExistence type="predicted"/>
<gene>
    <name evidence="3" type="ORF">SeLEV6574_g01397</name>
    <name evidence="2" type="ORF">SeMB42_g03601</name>
</gene>
<keyword evidence="1" id="KW-0472">Membrane</keyword>
<dbReference type="EMBL" id="QEAN01000130">
    <property type="protein sequence ID" value="TPX46676.1"/>
    <property type="molecule type" value="Genomic_DNA"/>
</dbReference>
<dbReference type="Proteomes" id="UP000320475">
    <property type="component" value="Unassembled WGS sequence"/>
</dbReference>
<evidence type="ECO:0000313" key="3">
    <source>
        <dbReference type="EMBL" id="TPX49573.1"/>
    </source>
</evidence>
<comment type="caution">
    <text evidence="2">The sequence shown here is derived from an EMBL/GenBank/DDBJ whole genome shotgun (WGS) entry which is preliminary data.</text>
</comment>
<dbReference type="Proteomes" id="UP000317494">
    <property type="component" value="Unassembled WGS sequence"/>
</dbReference>
<evidence type="ECO:0000313" key="2">
    <source>
        <dbReference type="EMBL" id="TPX46676.1"/>
    </source>
</evidence>
<evidence type="ECO:0000313" key="5">
    <source>
        <dbReference type="Proteomes" id="UP000320475"/>
    </source>
</evidence>
<sequence>MQSRTCITSGIFLEIHGIARLIGLDPGMLSGNVSACAGFRSVNKDRLSRNSAPIYALTTQWNEAHKPAGNNSIQLIKNLDLNLENVNVSGLMEILLDVADGANRLLVLSSHRRVIFLFWFITMTRPSLKPSVSMPWFPLICLVSFITSALVTYILEGGTRELPTHHSVMTRLTLGLLTPFTFYIGADG</sequence>
<keyword evidence="4" id="KW-1185">Reference proteome</keyword>
<evidence type="ECO:0000313" key="4">
    <source>
        <dbReference type="Proteomes" id="UP000317494"/>
    </source>
</evidence>
<protein>
    <submittedName>
        <fullName evidence="2">Uncharacterized protein</fullName>
    </submittedName>
</protein>
<dbReference type="AlphaFoldDB" id="A0A507D5H9"/>
<keyword evidence="1" id="KW-1133">Transmembrane helix</keyword>
<organism evidence="2 4">
    <name type="scientific">Synchytrium endobioticum</name>
    <dbReference type="NCBI Taxonomy" id="286115"/>
    <lineage>
        <taxon>Eukaryota</taxon>
        <taxon>Fungi</taxon>
        <taxon>Fungi incertae sedis</taxon>
        <taxon>Chytridiomycota</taxon>
        <taxon>Chytridiomycota incertae sedis</taxon>
        <taxon>Chytridiomycetes</taxon>
        <taxon>Synchytriales</taxon>
        <taxon>Synchytriaceae</taxon>
        <taxon>Synchytrium</taxon>
    </lineage>
</organism>
<feature type="transmembrane region" description="Helical" evidence="1">
    <location>
        <begin position="168"/>
        <end position="186"/>
    </location>
</feature>
<dbReference type="EMBL" id="QEAM01000031">
    <property type="protein sequence ID" value="TPX49573.1"/>
    <property type="molecule type" value="Genomic_DNA"/>
</dbReference>
<dbReference type="VEuPathDB" id="FungiDB:SeMB42_g03601"/>
<reference evidence="4 5" key="1">
    <citation type="journal article" date="2019" name="Sci. Rep.">
        <title>Comparative genomics of chytrid fungi reveal insights into the obligate biotrophic and pathogenic lifestyle of Synchytrium endobioticum.</title>
        <authorList>
            <person name="van de Vossenberg B.T.L.H."/>
            <person name="Warris S."/>
            <person name="Nguyen H.D.T."/>
            <person name="van Gent-Pelzer M.P.E."/>
            <person name="Joly D.L."/>
            <person name="van de Geest H.C."/>
            <person name="Bonants P.J.M."/>
            <person name="Smith D.S."/>
            <person name="Levesque C.A."/>
            <person name="van der Lee T.A.J."/>
        </authorList>
    </citation>
    <scope>NUCLEOTIDE SEQUENCE [LARGE SCALE GENOMIC DNA]</scope>
    <source>
        <strain evidence="3 5">LEV6574</strain>
        <strain evidence="2 4">MB42</strain>
    </source>
</reference>
<accession>A0A507D5H9</accession>
<keyword evidence="1" id="KW-0812">Transmembrane</keyword>
<feature type="transmembrane region" description="Helical" evidence="1">
    <location>
        <begin position="136"/>
        <end position="156"/>
    </location>
</feature>
<evidence type="ECO:0000256" key="1">
    <source>
        <dbReference type="SAM" id="Phobius"/>
    </source>
</evidence>
<name>A0A507D5H9_9FUNG</name>